<accession>A0ACC1NQR4</accession>
<name>A0ACC1NQR4_9HYPO</name>
<keyword evidence="2" id="KW-1185">Reference proteome</keyword>
<gene>
    <name evidence="1" type="ORF">NQ176_g2015</name>
</gene>
<sequence length="161" mass="18789">MKLSEAMGTFDTLDVRTLHKQALQQAERFEVLNVMDADALSKELCYLDSRIEYIRRLCRSFRERRCHLRTNIRQCLGSPRGARFCDKTMLKQGETLAKLDFFLDDLETRLEFADNRRIRVFQKLQEHIAAAAILRVPDITASEYEARHIISPHISEVSPTF</sequence>
<reference evidence="1" key="1">
    <citation type="submission" date="2022-08" db="EMBL/GenBank/DDBJ databases">
        <title>Genome Sequence of Lecanicillium fungicola.</title>
        <authorList>
            <person name="Buettner E."/>
        </authorList>
    </citation>
    <scope>NUCLEOTIDE SEQUENCE</scope>
    <source>
        <strain evidence="1">Babe33</strain>
    </source>
</reference>
<organism evidence="1 2">
    <name type="scientific">Zarea fungicola</name>
    <dbReference type="NCBI Taxonomy" id="93591"/>
    <lineage>
        <taxon>Eukaryota</taxon>
        <taxon>Fungi</taxon>
        <taxon>Dikarya</taxon>
        <taxon>Ascomycota</taxon>
        <taxon>Pezizomycotina</taxon>
        <taxon>Sordariomycetes</taxon>
        <taxon>Hypocreomycetidae</taxon>
        <taxon>Hypocreales</taxon>
        <taxon>Cordycipitaceae</taxon>
        <taxon>Zarea</taxon>
    </lineage>
</organism>
<comment type="caution">
    <text evidence="1">The sequence shown here is derived from an EMBL/GenBank/DDBJ whole genome shotgun (WGS) entry which is preliminary data.</text>
</comment>
<protein>
    <submittedName>
        <fullName evidence="1">Uncharacterized protein</fullName>
    </submittedName>
</protein>
<evidence type="ECO:0000313" key="2">
    <source>
        <dbReference type="Proteomes" id="UP001143910"/>
    </source>
</evidence>
<evidence type="ECO:0000313" key="1">
    <source>
        <dbReference type="EMBL" id="KAJ2981448.1"/>
    </source>
</evidence>
<proteinExistence type="predicted"/>
<dbReference type="EMBL" id="JANJQO010000130">
    <property type="protein sequence ID" value="KAJ2981448.1"/>
    <property type="molecule type" value="Genomic_DNA"/>
</dbReference>
<dbReference type="Proteomes" id="UP001143910">
    <property type="component" value="Unassembled WGS sequence"/>
</dbReference>